<gene>
    <name evidence="1" type="ORF">NXF25_014088</name>
</gene>
<dbReference type="AlphaFoldDB" id="A0AAW1BAB9"/>
<evidence type="ECO:0000313" key="1">
    <source>
        <dbReference type="EMBL" id="KAK9399119.1"/>
    </source>
</evidence>
<evidence type="ECO:0000313" key="2">
    <source>
        <dbReference type="Proteomes" id="UP001474421"/>
    </source>
</evidence>
<proteinExistence type="predicted"/>
<dbReference type="InterPro" id="IPR034904">
    <property type="entry name" value="FSCA_dom_sf"/>
</dbReference>
<organism evidence="1 2">
    <name type="scientific">Crotalus adamanteus</name>
    <name type="common">Eastern diamondback rattlesnake</name>
    <dbReference type="NCBI Taxonomy" id="8729"/>
    <lineage>
        <taxon>Eukaryota</taxon>
        <taxon>Metazoa</taxon>
        <taxon>Chordata</taxon>
        <taxon>Craniata</taxon>
        <taxon>Vertebrata</taxon>
        <taxon>Euteleostomi</taxon>
        <taxon>Lepidosauria</taxon>
        <taxon>Squamata</taxon>
        <taxon>Bifurcata</taxon>
        <taxon>Unidentata</taxon>
        <taxon>Episquamata</taxon>
        <taxon>Toxicofera</taxon>
        <taxon>Serpentes</taxon>
        <taxon>Colubroidea</taxon>
        <taxon>Viperidae</taxon>
        <taxon>Crotalinae</taxon>
        <taxon>Crotalus</taxon>
    </lineage>
</organism>
<dbReference type="EMBL" id="JAOTOJ010000007">
    <property type="protein sequence ID" value="KAK9399119.1"/>
    <property type="molecule type" value="Genomic_DNA"/>
</dbReference>
<protein>
    <submittedName>
        <fullName evidence="1">UPF0195 protein FAM96A</fullName>
    </submittedName>
</protein>
<reference evidence="1 2" key="1">
    <citation type="journal article" date="2024" name="Proc. Natl. Acad. Sci. U.S.A.">
        <title>The genetic regulatory architecture and epigenomic basis for age-related changes in rattlesnake venom.</title>
        <authorList>
            <person name="Hogan M.P."/>
            <person name="Holding M.L."/>
            <person name="Nystrom G.S."/>
            <person name="Colston T.J."/>
            <person name="Bartlett D.A."/>
            <person name="Mason A.J."/>
            <person name="Ellsworth S.A."/>
            <person name="Rautsaw R.M."/>
            <person name="Lawrence K.C."/>
            <person name="Strickland J.L."/>
            <person name="He B."/>
            <person name="Fraser P."/>
            <person name="Margres M.J."/>
            <person name="Gilbert D.M."/>
            <person name="Gibbs H.L."/>
            <person name="Parkinson C.L."/>
            <person name="Rokyta D.R."/>
        </authorList>
    </citation>
    <scope>NUCLEOTIDE SEQUENCE [LARGE SCALE GENOMIC DNA]</scope>
    <source>
        <strain evidence="1">DRR0105</strain>
    </source>
</reference>
<keyword evidence="2" id="KW-1185">Reference proteome</keyword>
<sequence length="77" mass="8763">MVQAQEQVLKVYDLIHTICDPEKPNTLEELEVDSLEIYISEEAHSIEEDINKQINDKDSNGESQFAEAVDQCVLDPD</sequence>
<dbReference type="Proteomes" id="UP001474421">
    <property type="component" value="Unassembled WGS sequence"/>
</dbReference>
<comment type="caution">
    <text evidence="1">The sequence shown here is derived from an EMBL/GenBank/DDBJ whole genome shotgun (WGS) entry which is preliminary data.</text>
</comment>
<dbReference type="Gene3D" id="3.30.300.130">
    <property type="entry name" value="Fe-S cluster assembly (FSCA)"/>
    <property type="match status" value="1"/>
</dbReference>
<accession>A0AAW1BAB9</accession>
<name>A0AAW1BAB9_CROAD</name>